<dbReference type="EMBL" id="CAJVCH010001001">
    <property type="protein sequence ID" value="CAG7635616.1"/>
    <property type="molecule type" value="Genomic_DNA"/>
</dbReference>
<sequence>MEVNPSYKTLQEKSQVYKTSSKQLVELCEDILKDFKLSSFTNQAEVDSLRLYVEQNDMPQTKAEITKILTILFQAPNITVNENRNDILEVTGKHLLVSDVLKSIEGYSFKELRLVAGLTIFLDADFPQDR</sequence>
<proteinExistence type="predicted"/>
<evidence type="ECO:0000313" key="1">
    <source>
        <dbReference type="EMBL" id="CAG7635616.1"/>
    </source>
</evidence>
<name>A0A8J2JAQ3_9HEXA</name>
<organism evidence="1 2">
    <name type="scientific">Allacma fusca</name>
    <dbReference type="NCBI Taxonomy" id="39272"/>
    <lineage>
        <taxon>Eukaryota</taxon>
        <taxon>Metazoa</taxon>
        <taxon>Ecdysozoa</taxon>
        <taxon>Arthropoda</taxon>
        <taxon>Hexapoda</taxon>
        <taxon>Collembola</taxon>
        <taxon>Symphypleona</taxon>
        <taxon>Sminthuridae</taxon>
        <taxon>Allacma</taxon>
    </lineage>
</organism>
<keyword evidence="2" id="KW-1185">Reference proteome</keyword>
<evidence type="ECO:0000313" key="2">
    <source>
        <dbReference type="Proteomes" id="UP000708208"/>
    </source>
</evidence>
<dbReference type="Proteomes" id="UP000708208">
    <property type="component" value="Unassembled WGS sequence"/>
</dbReference>
<protein>
    <submittedName>
        <fullName evidence="1">Uncharacterized protein</fullName>
    </submittedName>
</protein>
<gene>
    <name evidence="1" type="ORF">AFUS01_LOCUS237</name>
</gene>
<accession>A0A8J2JAQ3</accession>
<comment type="caution">
    <text evidence="1">The sequence shown here is derived from an EMBL/GenBank/DDBJ whole genome shotgun (WGS) entry which is preliminary data.</text>
</comment>
<reference evidence="1" key="1">
    <citation type="submission" date="2021-06" db="EMBL/GenBank/DDBJ databases">
        <authorList>
            <person name="Hodson N. C."/>
            <person name="Mongue J. A."/>
            <person name="Jaron S. K."/>
        </authorList>
    </citation>
    <scope>NUCLEOTIDE SEQUENCE</scope>
</reference>
<dbReference type="OrthoDB" id="7613328at2759"/>
<feature type="non-terminal residue" evidence="1">
    <location>
        <position position="130"/>
    </location>
</feature>
<dbReference type="AlphaFoldDB" id="A0A8J2JAQ3"/>